<dbReference type="EMBL" id="BAABGA010000088">
    <property type="protein sequence ID" value="GAA4467424.1"/>
    <property type="molecule type" value="Genomic_DNA"/>
</dbReference>
<comment type="similarity">
    <text evidence="1">Belongs to the peptidase C40 family.</text>
</comment>
<organism evidence="6 7">
    <name type="scientific">Novipirellula rosea</name>
    <dbReference type="NCBI Taxonomy" id="1031540"/>
    <lineage>
        <taxon>Bacteria</taxon>
        <taxon>Pseudomonadati</taxon>
        <taxon>Planctomycetota</taxon>
        <taxon>Planctomycetia</taxon>
        <taxon>Pirellulales</taxon>
        <taxon>Pirellulaceae</taxon>
        <taxon>Novipirellula</taxon>
    </lineage>
</organism>
<evidence type="ECO:0000256" key="1">
    <source>
        <dbReference type="ARBA" id="ARBA00007074"/>
    </source>
</evidence>
<dbReference type="InterPro" id="IPR051202">
    <property type="entry name" value="Peptidase_C40"/>
</dbReference>
<evidence type="ECO:0000256" key="3">
    <source>
        <dbReference type="ARBA" id="ARBA00022801"/>
    </source>
</evidence>
<keyword evidence="4" id="KW-0788">Thiol protease</keyword>
<name>A0ABP8NHG2_9BACT</name>
<keyword evidence="7" id="KW-1185">Reference proteome</keyword>
<dbReference type="PROSITE" id="PS51935">
    <property type="entry name" value="NLPC_P60"/>
    <property type="match status" value="1"/>
</dbReference>
<gene>
    <name evidence="6" type="ORF">GCM10023156_57280</name>
</gene>
<feature type="domain" description="NlpC/P60" evidence="5">
    <location>
        <begin position="240"/>
        <end position="377"/>
    </location>
</feature>
<comment type="caution">
    <text evidence="6">The sequence shown here is derived from an EMBL/GenBank/DDBJ whole genome shotgun (WGS) entry which is preliminary data.</text>
</comment>
<dbReference type="Proteomes" id="UP001500840">
    <property type="component" value="Unassembled WGS sequence"/>
</dbReference>
<sequence length="401" mass="44446">MLMIVLLPLLLACSFASPTTPNIAELNELLDSLRETHAPDSRIELWDVQVHAAQGTLQVRGNLSSQKTFDAVQQALEKQFPEVVNQLVLLPEKETGTIVNALVNNSVIHLRREPSSTKELVTQALLGTPVRILKTERGKSLIQVPDGYIGWVNTAEVQRINQQELTAYKESEKVIYTVQAGRSYSDPNVESLPVSDLVIGNIVCKVSQQDGFTQVLYPDGRRGWVESRELVSADAIFHQTTVQDSLVQTALKFHGIPYLWGGTSSKNIDCSGLICNVYFMNGMLLPRDANMQAMIGRELTTDFVSDALEPGDLLFFGRKASAEAEEKVTHVAMYIGGGEYIHSAGYRERVSINSMDSTQPNFIESYPAMFVKAVRIVGEPYEGFQPTAKNAFYNEIIRSGE</sequence>
<keyword evidence="2" id="KW-0645">Protease</keyword>
<dbReference type="SUPFAM" id="SSF54001">
    <property type="entry name" value="Cysteine proteinases"/>
    <property type="match status" value="1"/>
</dbReference>
<evidence type="ECO:0000313" key="7">
    <source>
        <dbReference type="Proteomes" id="UP001500840"/>
    </source>
</evidence>
<dbReference type="Pfam" id="PF18348">
    <property type="entry name" value="SH3_16"/>
    <property type="match status" value="1"/>
</dbReference>
<dbReference type="InterPro" id="IPR038765">
    <property type="entry name" value="Papain-like_cys_pep_sf"/>
</dbReference>
<proteinExistence type="inferred from homology"/>
<evidence type="ECO:0000259" key="5">
    <source>
        <dbReference type="PROSITE" id="PS51935"/>
    </source>
</evidence>
<evidence type="ECO:0000256" key="2">
    <source>
        <dbReference type="ARBA" id="ARBA00022670"/>
    </source>
</evidence>
<dbReference type="InterPro" id="IPR000064">
    <property type="entry name" value="NLP_P60_dom"/>
</dbReference>
<dbReference type="PANTHER" id="PTHR47053">
    <property type="entry name" value="MUREIN DD-ENDOPEPTIDASE MEPH-RELATED"/>
    <property type="match status" value="1"/>
</dbReference>
<evidence type="ECO:0000313" key="6">
    <source>
        <dbReference type="EMBL" id="GAA4467424.1"/>
    </source>
</evidence>
<keyword evidence="3" id="KW-0378">Hydrolase</keyword>
<dbReference type="Gene3D" id="2.30.30.40">
    <property type="entry name" value="SH3 Domains"/>
    <property type="match status" value="2"/>
</dbReference>
<dbReference type="InterPro" id="IPR041382">
    <property type="entry name" value="SH3_16"/>
</dbReference>
<dbReference type="PANTHER" id="PTHR47053:SF1">
    <property type="entry name" value="MUREIN DD-ENDOPEPTIDASE MEPH-RELATED"/>
    <property type="match status" value="1"/>
</dbReference>
<evidence type="ECO:0000256" key="4">
    <source>
        <dbReference type="ARBA" id="ARBA00022807"/>
    </source>
</evidence>
<accession>A0ABP8NHG2</accession>
<dbReference type="Pfam" id="PF00877">
    <property type="entry name" value="NLPC_P60"/>
    <property type="match status" value="1"/>
</dbReference>
<reference evidence="7" key="1">
    <citation type="journal article" date="2019" name="Int. J. Syst. Evol. Microbiol.">
        <title>The Global Catalogue of Microorganisms (GCM) 10K type strain sequencing project: providing services to taxonomists for standard genome sequencing and annotation.</title>
        <authorList>
            <consortium name="The Broad Institute Genomics Platform"/>
            <consortium name="The Broad Institute Genome Sequencing Center for Infectious Disease"/>
            <person name="Wu L."/>
            <person name="Ma J."/>
        </authorList>
    </citation>
    <scope>NUCLEOTIDE SEQUENCE [LARGE SCALE GENOMIC DNA]</scope>
    <source>
        <strain evidence="7">JCM 17759</strain>
    </source>
</reference>
<protein>
    <submittedName>
        <fullName evidence="6">C40 family peptidase</fullName>
    </submittedName>
</protein>
<dbReference type="Gene3D" id="3.90.1720.10">
    <property type="entry name" value="endopeptidase domain like (from Nostoc punctiforme)"/>
    <property type="match status" value="1"/>
</dbReference>